<dbReference type="RefSeq" id="WP_022997366.1">
    <property type="nucleotide sequence ID" value="NZ_CBDDTQ010000003.1"/>
</dbReference>
<dbReference type="NCBIfam" id="TIGR01145">
    <property type="entry name" value="ATP_synt_delta"/>
    <property type="match status" value="1"/>
</dbReference>
<sequence length="178" mass="19484">MAELTTIARPYAKAAFLYAKEAGVLDKWEQMLTTMAAVAQDATMRAFLDRPQLDDAAKVDAFAQVCGDVLDESGRNFIAQLARYKRLSLLPLILALFHELLAEQQAFTDVELISAYEMEDADISRLVDALKRRLGGEVKISTSVDPALIGGVLVRAGDTVIDGSVRGRLNRLAEQLNS</sequence>
<dbReference type="AlphaFoldDB" id="A0A9Q3W1T0"/>
<dbReference type="GO" id="GO:0046933">
    <property type="term" value="F:proton-transporting ATP synthase activity, rotational mechanism"/>
    <property type="evidence" value="ECO:0007669"/>
    <property type="project" value="UniProtKB-UniRule"/>
</dbReference>
<keyword evidence="5 8" id="KW-0472">Membrane</keyword>
<dbReference type="HAMAP" id="MF_01416">
    <property type="entry name" value="ATP_synth_delta_bact"/>
    <property type="match status" value="1"/>
</dbReference>
<accession>A0A9Q3W1T0</accession>
<evidence type="ECO:0000256" key="6">
    <source>
        <dbReference type="ARBA" id="ARBA00023196"/>
    </source>
</evidence>
<dbReference type="PRINTS" id="PR00125">
    <property type="entry name" value="ATPASEDELTA"/>
</dbReference>
<comment type="similarity">
    <text evidence="8">Belongs to the ATPase delta chain family.</text>
</comment>
<dbReference type="Gene3D" id="1.10.520.20">
    <property type="entry name" value="N-terminal domain of the delta subunit of the F1F0-ATP synthase"/>
    <property type="match status" value="1"/>
</dbReference>
<keyword evidence="3 8" id="KW-0375">Hydrogen ion transport</keyword>
<evidence type="ECO:0000256" key="4">
    <source>
        <dbReference type="ARBA" id="ARBA00023065"/>
    </source>
</evidence>
<dbReference type="NCBIfam" id="NF004402">
    <property type="entry name" value="PRK05758.2-2"/>
    <property type="match status" value="1"/>
</dbReference>
<evidence type="ECO:0000256" key="1">
    <source>
        <dbReference type="ARBA" id="ARBA00004370"/>
    </source>
</evidence>
<evidence type="ECO:0000256" key="2">
    <source>
        <dbReference type="ARBA" id="ARBA00022448"/>
    </source>
</evidence>
<keyword evidence="2 8" id="KW-0813">Transport</keyword>
<keyword evidence="4 8" id="KW-0406">Ion transport</keyword>
<organism evidence="9 10">
    <name type="scientific">Alloalcanivorax xenomutans</name>
    <dbReference type="NCBI Taxonomy" id="1094342"/>
    <lineage>
        <taxon>Bacteria</taxon>
        <taxon>Pseudomonadati</taxon>
        <taxon>Pseudomonadota</taxon>
        <taxon>Gammaproteobacteria</taxon>
        <taxon>Oceanospirillales</taxon>
        <taxon>Alcanivoracaceae</taxon>
        <taxon>Alloalcanivorax</taxon>
    </lineage>
</organism>
<dbReference type="Proteomes" id="UP001107961">
    <property type="component" value="Unassembled WGS sequence"/>
</dbReference>
<dbReference type="GO" id="GO:0005886">
    <property type="term" value="C:plasma membrane"/>
    <property type="evidence" value="ECO:0007669"/>
    <property type="project" value="UniProtKB-SubCell"/>
</dbReference>
<evidence type="ECO:0000256" key="5">
    <source>
        <dbReference type="ARBA" id="ARBA00023136"/>
    </source>
</evidence>
<keyword evidence="8" id="KW-1003">Cell membrane</keyword>
<dbReference type="InterPro" id="IPR000711">
    <property type="entry name" value="ATPase_OSCP/dsu"/>
</dbReference>
<dbReference type="InterPro" id="IPR026015">
    <property type="entry name" value="ATP_synth_OSCP/delta_N_sf"/>
</dbReference>
<dbReference type="PANTHER" id="PTHR11910">
    <property type="entry name" value="ATP SYNTHASE DELTA CHAIN"/>
    <property type="match status" value="1"/>
</dbReference>
<keyword evidence="10" id="KW-1185">Reference proteome</keyword>
<keyword evidence="6 8" id="KW-0139">CF(1)</keyword>
<dbReference type="KEGG" id="axe:P40_21555"/>
<evidence type="ECO:0000313" key="9">
    <source>
        <dbReference type="EMBL" id="MCE7507444.1"/>
    </source>
</evidence>
<evidence type="ECO:0000256" key="3">
    <source>
        <dbReference type="ARBA" id="ARBA00022781"/>
    </source>
</evidence>
<evidence type="ECO:0000256" key="8">
    <source>
        <dbReference type="HAMAP-Rule" id="MF_01416"/>
    </source>
</evidence>
<reference evidence="9" key="1">
    <citation type="submission" date="2022-01" db="EMBL/GenBank/DDBJ databases">
        <authorList>
            <person name="Karlyshev A.V."/>
            <person name="Jaspars M."/>
        </authorList>
    </citation>
    <scope>NUCLEOTIDE SEQUENCE</scope>
    <source>
        <strain evidence="9">AGSA3-2</strain>
    </source>
</reference>
<dbReference type="GeneID" id="94688903"/>
<dbReference type="PROSITE" id="PS00389">
    <property type="entry name" value="ATPASE_DELTA"/>
    <property type="match status" value="1"/>
</dbReference>
<protein>
    <recommendedName>
        <fullName evidence="8">ATP synthase subunit delta</fullName>
    </recommendedName>
    <alternativeName>
        <fullName evidence="8">ATP synthase F(1) sector subunit delta</fullName>
    </alternativeName>
    <alternativeName>
        <fullName evidence="8">F-type ATPase subunit delta</fullName>
        <shortName evidence="8">F-ATPase subunit delta</shortName>
    </alternativeName>
</protein>
<dbReference type="GO" id="GO:0045259">
    <property type="term" value="C:proton-transporting ATP synthase complex"/>
    <property type="evidence" value="ECO:0007669"/>
    <property type="project" value="UniProtKB-KW"/>
</dbReference>
<evidence type="ECO:0000313" key="10">
    <source>
        <dbReference type="Proteomes" id="UP001107961"/>
    </source>
</evidence>
<comment type="subcellular location">
    <subcellularLocation>
        <location evidence="8">Cell membrane</location>
        <topology evidence="8">Peripheral membrane protein</topology>
    </subcellularLocation>
    <subcellularLocation>
        <location evidence="1">Membrane</location>
    </subcellularLocation>
</comment>
<name>A0A9Q3W1T0_9GAMM</name>
<comment type="function">
    <text evidence="8">This protein is part of the stalk that links CF(0) to CF(1). It either transmits conformational changes from CF(0) to CF(1) or is implicated in proton conduction.</text>
</comment>
<evidence type="ECO:0000256" key="7">
    <source>
        <dbReference type="ARBA" id="ARBA00023310"/>
    </source>
</evidence>
<comment type="function">
    <text evidence="8">F(1)F(0) ATP synthase produces ATP from ADP in the presence of a proton or sodium gradient. F-type ATPases consist of two structural domains, F(1) containing the extramembraneous catalytic core and F(0) containing the membrane proton channel, linked together by a central stalk and a peripheral stalk. During catalysis, ATP synthesis in the catalytic domain of F(1) is coupled via a rotary mechanism of the central stalk subunits to proton translocation.</text>
</comment>
<keyword evidence="7 8" id="KW-0066">ATP synthesis</keyword>
<dbReference type="InterPro" id="IPR020781">
    <property type="entry name" value="ATPase_OSCP/d_CS"/>
</dbReference>
<dbReference type="EMBL" id="JAJVKT010000002">
    <property type="protein sequence ID" value="MCE7507444.1"/>
    <property type="molecule type" value="Genomic_DNA"/>
</dbReference>
<comment type="caution">
    <text evidence="9">The sequence shown here is derived from an EMBL/GenBank/DDBJ whole genome shotgun (WGS) entry which is preliminary data.</text>
</comment>
<dbReference type="Pfam" id="PF00213">
    <property type="entry name" value="OSCP"/>
    <property type="match status" value="1"/>
</dbReference>
<gene>
    <name evidence="8" type="primary">atpH</name>
    <name evidence="9" type="ORF">LZG35_02260</name>
</gene>
<proteinExistence type="inferred from homology"/>
<dbReference type="SUPFAM" id="SSF47928">
    <property type="entry name" value="N-terminal domain of the delta subunit of the F1F0-ATP synthase"/>
    <property type="match status" value="1"/>
</dbReference>